<protein>
    <submittedName>
        <fullName evidence="2">Pyrrolo-quinoline quinone</fullName>
    </submittedName>
</protein>
<gene>
    <name evidence="2" type="ORF">ENS64_11755</name>
</gene>
<dbReference type="Pfam" id="PF13360">
    <property type="entry name" value="PQQ_2"/>
    <property type="match status" value="2"/>
</dbReference>
<dbReference type="EMBL" id="DSVQ01000015">
    <property type="protein sequence ID" value="HGT39918.1"/>
    <property type="molecule type" value="Genomic_DNA"/>
</dbReference>
<proteinExistence type="predicted"/>
<evidence type="ECO:0000259" key="1">
    <source>
        <dbReference type="Pfam" id="PF13360"/>
    </source>
</evidence>
<organism evidence="2">
    <name type="scientific">Schlesneria paludicola</name>
    <dbReference type="NCBI Taxonomy" id="360056"/>
    <lineage>
        <taxon>Bacteria</taxon>
        <taxon>Pseudomonadati</taxon>
        <taxon>Planctomycetota</taxon>
        <taxon>Planctomycetia</taxon>
        <taxon>Planctomycetales</taxon>
        <taxon>Planctomycetaceae</taxon>
        <taxon>Schlesneria</taxon>
    </lineage>
</organism>
<dbReference type="Gene3D" id="2.130.10.10">
    <property type="entry name" value="YVTN repeat-like/Quinoprotein amine dehydrogenase"/>
    <property type="match status" value="2"/>
</dbReference>
<sequence length="404" mass="43355">MHRLMLYGMLFIGTGPVWAADWRQFRGNDTTAVADDATLPTSWSDADRENVAWKVDLPGRGLSSPIVVGDRVVVTCSSGYRQDRLHVRCYAAADGELQWERQFWATGRTVTHPKTCVASSTPASDGERIFALFSSNDLVCLDLAGNLLWYRGLTVDFPNVSNSLGMASSPVIAGNTVVVPVENDSQSLALGIDPATGVSRWTAQRPKRANWTSPAVMRGATSAEDVVLLQSSAGVSAIEPFSGKVLWNYADGAATIPSSAVRGRTVYVPSHGITALHFPEDSANFEQLWRGERLNPATASPLVYGNELFVLNGAGVLVCADLHDGSVKWQLRLEGPFTSSPVAAGGHLYVFNEAGLGQVVKLGGDKGEVVGKGDLRDVILATPAIAQDALYLRSDRALWKISAR</sequence>
<name>A0A7C4LN67_9PLAN</name>
<dbReference type="PANTHER" id="PTHR34512:SF30">
    <property type="entry name" value="OUTER MEMBRANE PROTEIN ASSEMBLY FACTOR BAMB"/>
    <property type="match status" value="1"/>
</dbReference>
<dbReference type="InterPro" id="IPR011047">
    <property type="entry name" value="Quinoprotein_ADH-like_sf"/>
</dbReference>
<dbReference type="InterPro" id="IPR015943">
    <property type="entry name" value="WD40/YVTN_repeat-like_dom_sf"/>
</dbReference>
<comment type="caution">
    <text evidence="2">The sequence shown here is derived from an EMBL/GenBank/DDBJ whole genome shotgun (WGS) entry which is preliminary data.</text>
</comment>
<evidence type="ECO:0000313" key="2">
    <source>
        <dbReference type="EMBL" id="HGT39918.1"/>
    </source>
</evidence>
<accession>A0A7C4LN67</accession>
<reference evidence="2" key="1">
    <citation type="journal article" date="2020" name="mSystems">
        <title>Genome- and Community-Level Interaction Insights into Carbon Utilization and Element Cycling Functions of Hydrothermarchaeota in Hydrothermal Sediment.</title>
        <authorList>
            <person name="Zhou Z."/>
            <person name="Liu Y."/>
            <person name="Xu W."/>
            <person name="Pan J."/>
            <person name="Luo Z.H."/>
            <person name="Li M."/>
        </authorList>
    </citation>
    <scope>NUCLEOTIDE SEQUENCE [LARGE SCALE GENOMIC DNA]</scope>
    <source>
        <strain evidence="2">SpSt-508</strain>
    </source>
</reference>
<feature type="domain" description="Pyrrolo-quinoline quinone repeat" evidence="1">
    <location>
        <begin position="286"/>
        <end position="369"/>
    </location>
</feature>
<dbReference type="PANTHER" id="PTHR34512">
    <property type="entry name" value="CELL SURFACE PROTEIN"/>
    <property type="match status" value="1"/>
</dbReference>
<dbReference type="AlphaFoldDB" id="A0A7C4LN67"/>
<dbReference type="InterPro" id="IPR002372">
    <property type="entry name" value="PQQ_rpt_dom"/>
</dbReference>
<feature type="domain" description="Pyrrolo-quinoline quinone repeat" evidence="1">
    <location>
        <begin position="25"/>
        <end position="178"/>
    </location>
</feature>
<dbReference type="SUPFAM" id="SSF50998">
    <property type="entry name" value="Quinoprotein alcohol dehydrogenase-like"/>
    <property type="match status" value="1"/>
</dbReference>